<accession>A0A8S0T7T0</accession>
<dbReference type="AlphaFoldDB" id="A0A8S0T7T0"/>
<proteinExistence type="predicted"/>
<comment type="caution">
    <text evidence="1">The sequence shown here is derived from an EMBL/GenBank/DDBJ whole genome shotgun (WGS) entry which is preliminary data.</text>
</comment>
<keyword evidence="2" id="KW-1185">Reference proteome</keyword>
<evidence type="ECO:0000313" key="2">
    <source>
        <dbReference type="Proteomes" id="UP000594638"/>
    </source>
</evidence>
<dbReference type="Gramene" id="OE9A044678T1">
    <property type="protein sequence ID" value="OE9A044678C1"/>
    <property type="gene ID" value="OE9A044678"/>
</dbReference>
<dbReference type="EMBL" id="CACTIH010005725">
    <property type="protein sequence ID" value="CAA3001004.1"/>
    <property type="molecule type" value="Genomic_DNA"/>
</dbReference>
<protein>
    <submittedName>
        <fullName evidence="1">Uncharacterized protein</fullName>
    </submittedName>
</protein>
<gene>
    <name evidence="1" type="ORF">OLEA9_A044678</name>
</gene>
<name>A0A8S0T7T0_OLEEU</name>
<dbReference type="Proteomes" id="UP000594638">
    <property type="component" value="Unassembled WGS sequence"/>
</dbReference>
<evidence type="ECO:0000313" key="1">
    <source>
        <dbReference type="EMBL" id="CAA3001004.1"/>
    </source>
</evidence>
<reference evidence="1 2" key="1">
    <citation type="submission" date="2019-12" db="EMBL/GenBank/DDBJ databases">
        <authorList>
            <person name="Alioto T."/>
            <person name="Alioto T."/>
            <person name="Gomez Garrido J."/>
        </authorList>
    </citation>
    <scope>NUCLEOTIDE SEQUENCE [LARGE SCALE GENOMIC DNA]</scope>
</reference>
<organism evidence="1 2">
    <name type="scientific">Olea europaea subsp. europaea</name>
    <dbReference type="NCBI Taxonomy" id="158383"/>
    <lineage>
        <taxon>Eukaryota</taxon>
        <taxon>Viridiplantae</taxon>
        <taxon>Streptophyta</taxon>
        <taxon>Embryophyta</taxon>
        <taxon>Tracheophyta</taxon>
        <taxon>Spermatophyta</taxon>
        <taxon>Magnoliopsida</taxon>
        <taxon>eudicotyledons</taxon>
        <taxon>Gunneridae</taxon>
        <taxon>Pentapetalae</taxon>
        <taxon>asterids</taxon>
        <taxon>lamiids</taxon>
        <taxon>Lamiales</taxon>
        <taxon>Oleaceae</taxon>
        <taxon>Oleeae</taxon>
        <taxon>Olea</taxon>
    </lineage>
</organism>
<sequence>MPTIRDPSHKKLTHHHLPVADLPQNVIPMTEAANHSPRRKRTPTCILPSETEAEMAEAKRKMLSETSFAVPVIGLSFNAFRNNVYEGFDVLV</sequence>